<gene>
    <name evidence="6" type="ORF">WG901_02625</name>
</gene>
<reference evidence="6 7" key="1">
    <citation type="submission" date="2024-03" db="EMBL/GenBank/DDBJ databases">
        <authorList>
            <person name="Jo J.-H."/>
        </authorList>
    </citation>
    <scope>NUCLEOTIDE SEQUENCE [LARGE SCALE GENOMIC DNA]</scope>
    <source>
        <strain evidence="6 7">PS1R-30</strain>
    </source>
</reference>
<dbReference type="InterPro" id="IPR036196">
    <property type="entry name" value="Ptyr_pPase_sf"/>
</dbReference>
<keyword evidence="4" id="KW-0904">Protein phosphatase</keyword>
<dbReference type="SMART" id="SM00226">
    <property type="entry name" value="LMWPc"/>
    <property type="match status" value="1"/>
</dbReference>
<dbReference type="Pfam" id="PF01451">
    <property type="entry name" value="LMWPc"/>
    <property type="match status" value="1"/>
</dbReference>
<dbReference type="CDD" id="cd16343">
    <property type="entry name" value="LMWPTP"/>
    <property type="match status" value="1"/>
</dbReference>
<dbReference type="InterPro" id="IPR023485">
    <property type="entry name" value="Ptyr_pPase"/>
</dbReference>
<dbReference type="InterPro" id="IPR017867">
    <property type="entry name" value="Tyr_phospatase_low_mol_wt"/>
</dbReference>
<evidence type="ECO:0000256" key="3">
    <source>
        <dbReference type="ARBA" id="ARBA00022801"/>
    </source>
</evidence>
<dbReference type="EC" id="3.1.3.48" evidence="2"/>
<dbReference type="PANTHER" id="PTHR11717:SF7">
    <property type="entry name" value="LOW MOLECULAR WEIGHT PHOSPHOTYROSINE PROTEIN PHOSPHATASE"/>
    <property type="match status" value="1"/>
</dbReference>
<evidence type="ECO:0000256" key="4">
    <source>
        <dbReference type="ARBA" id="ARBA00022912"/>
    </source>
</evidence>
<dbReference type="EMBL" id="JBBHJZ010000001">
    <property type="protein sequence ID" value="MEJ5975517.1"/>
    <property type="molecule type" value="Genomic_DNA"/>
</dbReference>
<feature type="domain" description="Phosphotyrosine protein phosphatase I" evidence="5">
    <location>
        <begin position="4"/>
        <end position="151"/>
    </location>
</feature>
<evidence type="ECO:0000259" key="5">
    <source>
        <dbReference type="SMART" id="SM00226"/>
    </source>
</evidence>
<keyword evidence="7" id="KW-1185">Reference proteome</keyword>
<dbReference type="Gene3D" id="3.40.50.2300">
    <property type="match status" value="1"/>
</dbReference>
<dbReference type="PANTHER" id="PTHR11717">
    <property type="entry name" value="LOW MOLECULAR WEIGHT PROTEIN TYROSINE PHOSPHATASE"/>
    <property type="match status" value="1"/>
</dbReference>
<dbReference type="InterPro" id="IPR050438">
    <property type="entry name" value="LMW_PTPase"/>
</dbReference>
<organism evidence="6 7">
    <name type="scientific">Novosphingobium anseongense</name>
    <dbReference type="NCBI Taxonomy" id="3133436"/>
    <lineage>
        <taxon>Bacteria</taxon>
        <taxon>Pseudomonadati</taxon>
        <taxon>Pseudomonadota</taxon>
        <taxon>Alphaproteobacteria</taxon>
        <taxon>Sphingomonadales</taxon>
        <taxon>Sphingomonadaceae</taxon>
        <taxon>Novosphingobium</taxon>
    </lineage>
</organism>
<accession>A0ABU8RRU2</accession>
<evidence type="ECO:0000256" key="1">
    <source>
        <dbReference type="ARBA" id="ARBA00011063"/>
    </source>
</evidence>
<sequence length="153" mass="16326">MPRTAVLFVCLGNICRSPLAEAAFREAAAKAGLDVEVDSAGTGDWHLGSPPDPRAQAEALRHGVDISGYRGRQAGPDDFRRFTHILALDEKNLADLRRIAPSDGSAEISLLLDHVPGMAGQSVADPYFGEDSGFAETWREVSLGAEALVRKLG</sequence>
<dbReference type="PRINTS" id="PR00719">
    <property type="entry name" value="LMWPTPASE"/>
</dbReference>
<dbReference type="Proteomes" id="UP001361239">
    <property type="component" value="Unassembled WGS sequence"/>
</dbReference>
<proteinExistence type="inferred from homology"/>
<dbReference type="RefSeq" id="WP_339585462.1">
    <property type="nucleotide sequence ID" value="NZ_JBBHJZ010000001.1"/>
</dbReference>
<comment type="caution">
    <text evidence="6">The sequence shown here is derived from an EMBL/GenBank/DDBJ whole genome shotgun (WGS) entry which is preliminary data.</text>
</comment>
<evidence type="ECO:0000313" key="6">
    <source>
        <dbReference type="EMBL" id="MEJ5975517.1"/>
    </source>
</evidence>
<evidence type="ECO:0000256" key="2">
    <source>
        <dbReference type="ARBA" id="ARBA00013064"/>
    </source>
</evidence>
<dbReference type="SUPFAM" id="SSF52788">
    <property type="entry name" value="Phosphotyrosine protein phosphatases I"/>
    <property type="match status" value="1"/>
</dbReference>
<name>A0ABU8RRU2_9SPHN</name>
<keyword evidence="3 6" id="KW-0378">Hydrolase</keyword>
<dbReference type="GO" id="GO:0004725">
    <property type="term" value="F:protein tyrosine phosphatase activity"/>
    <property type="evidence" value="ECO:0007669"/>
    <property type="project" value="UniProtKB-EC"/>
</dbReference>
<comment type="similarity">
    <text evidence="1">Belongs to the low molecular weight phosphotyrosine protein phosphatase family.</text>
</comment>
<protein>
    <recommendedName>
        <fullName evidence="2">protein-tyrosine-phosphatase</fullName>
        <ecNumber evidence="2">3.1.3.48</ecNumber>
    </recommendedName>
</protein>
<evidence type="ECO:0000313" key="7">
    <source>
        <dbReference type="Proteomes" id="UP001361239"/>
    </source>
</evidence>